<feature type="transmembrane region" description="Helical" evidence="1">
    <location>
        <begin position="250"/>
        <end position="269"/>
    </location>
</feature>
<dbReference type="RefSeq" id="WP_394847448.1">
    <property type="nucleotide sequence ID" value="NZ_CP089982.1"/>
</dbReference>
<protein>
    <recommendedName>
        <fullName evidence="4">PEGA domain-containing protein</fullName>
    </recommendedName>
</protein>
<dbReference type="EMBL" id="CP089982">
    <property type="protein sequence ID" value="WXA96832.1"/>
    <property type="molecule type" value="Genomic_DNA"/>
</dbReference>
<gene>
    <name evidence="2" type="ORF">LZC95_08280</name>
</gene>
<keyword evidence="1" id="KW-0812">Transmembrane</keyword>
<keyword evidence="3" id="KW-1185">Reference proteome</keyword>
<dbReference type="SUPFAM" id="SSF48452">
    <property type="entry name" value="TPR-like"/>
    <property type="match status" value="1"/>
</dbReference>
<keyword evidence="1" id="KW-0472">Membrane</keyword>
<reference evidence="2 3" key="1">
    <citation type="submission" date="2021-12" db="EMBL/GenBank/DDBJ databases">
        <title>Discovery of the Pendulisporaceae a myxobacterial family with distinct sporulation behavior and unique specialized metabolism.</title>
        <authorList>
            <person name="Garcia R."/>
            <person name="Popoff A."/>
            <person name="Bader C.D."/>
            <person name="Loehr J."/>
            <person name="Walesch S."/>
            <person name="Walt C."/>
            <person name="Boldt J."/>
            <person name="Bunk B."/>
            <person name="Haeckl F.J.F.P.J."/>
            <person name="Gunesch A.P."/>
            <person name="Birkelbach J."/>
            <person name="Nuebel U."/>
            <person name="Pietschmann T."/>
            <person name="Bach T."/>
            <person name="Mueller R."/>
        </authorList>
    </citation>
    <scope>NUCLEOTIDE SEQUENCE [LARGE SCALE GENOMIC DNA]</scope>
    <source>
        <strain evidence="2 3">MSr12523</strain>
    </source>
</reference>
<dbReference type="Gene3D" id="1.25.40.10">
    <property type="entry name" value="Tetratricopeptide repeat domain"/>
    <property type="match status" value="1"/>
</dbReference>
<proteinExistence type="predicted"/>
<feature type="transmembrane region" description="Helical" evidence="1">
    <location>
        <begin position="177"/>
        <end position="199"/>
    </location>
</feature>
<organism evidence="2 3">
    <name type="scientific">Pendulispora brunnea</name>
    <dbReference type="NCBI Taxonomy" id="2905690"/>
    <lineage>
        <taxon>Bacteria</taxon>
        <taxon>Pseudomonadati</taxon>
        <taxon>Myxococcota</taxon>
        <taxon>Myxococcia</taxon>
        <taxon>Myxococcales</taxon>
        <taxon>Sorangiineae</taxon>
        <taxon>Pendulisporaceae</taxon>
        <taxon>Pendulispora</taxon>
    </lineage>
</organism>
<dbReference type="Proteomes" id="UP001379533">
    <property type="component" value="Chromosome"/>
</dbReference>
<sequence>MSEAAQRYEEGRVLFAQSQFADAYIRFSQACALQRTINCAKNLGLVEYNLGQYAEATTHLREYFDSLPPNQSVNANVYAAAREVYDQAYARSGHLRVVAPVGAKVTVDGRIVGGAPLPPVIDVAAGAHTIETRTYGTSRQQVQVSVPAGSVLPVTFLSGPPRVASTPREAESSPAKIVITTMMYGFALASAGAGVWFALHAEDKSQGAEVLRAQLATPSSSACTGSTSPVCRTLSSFKDDYDNARRWETIAFIGAGALAVSATATLILWQPSSSSSSRSARFAPLLSPGLAGIGYGGTF</sequence>
<keyword evidence="1" id="KW-1133">Transmembrane helix</keyword>
<evidence type="ECO:0008006" key="4">
    <source>
        <dbReference type="Google" id="ProtNLM"/>
    </source>
</evidence>
<dbReference type="InterPro" id="IPR011990">
    <property type="entry name" value="TPR-like_helical_dom_sf"/>
</dbReference>
<evidence type="ECO:0000313" key="3">
    <source>
        <dbReference type="Proteomes" id="UP001379533"/>
    </source>
</evidence>
<evidence type="ECO:0000256" key="1">
    <source>
        <dbReference type="SAM" id="Phobius"/>
    </source>
</evidence>
<name>A0ABZ2KH08_9BACT</name>
<accession>A0ABZ2KH08</accession>
<evidence type="ECO:0000313" key="2">
    <source>
        <dbReference type="EMBL" id="WXA96832.1"/>
    </source>
</evidence>